<evidence type="ECO:0000256" key="3">
    <source>
        <dbReference type="ARBA" id="ARBA00022801"/>
    </source>
</evidence>
<accession>A0A6J4MQ25</accession>
<organism evidence="7">
    <name type="scientific">uncultured Nocardioidaceae bacterium</name>
    <dbReference type="NCBI Taxonomy" id="253824"/>
    <lineage>
        <taxon>Bacteria</taxon>
        <taxon>Bacillati</taxon>
        <taxon>Actinomycetota</taxon>
        <taxon>Actinomycetes</taxon>
        <taxon>Propionibacteriales</taxon>
        <taxon>Nocardioidaceae</taxon>
        <taxon>environmental samples</taxon>
    </lineage>
</organism>
<dbReference type="InterPro" id="IPR051543">
    <property type="entry name" value="Serine_Peptidase_S9A"/>
</dbReference>
<proteinExistence type="inferred from homology"/>
<dbReference type="EMBL" id="CADCUJ010000103">
    <property type="protein sequence ID" value="CAA9363511.1"/>
    <property type="molecule type" value="Genomic_DNA"/>
</dbReference>
<name>A0A6J4MQ25_9ACTN</name>
<dbReference type="SUPFAM" id="SSF53474">
    <property type="entry name" value="alpha/beta-Hydrolases"/>
    <property type="match status" value="1"/>
</dbReference>
<protein>
    <submittedName>
        <fullName evidence="7">Protease II</fullName>
        <ecNumber evidence="7">3.4.21.83</ecNumber>
    </submittedName>
</protein>
<feature type="domain" description="Peptidase S9 prolyl oligopeptidase catalytic" evidence="5">
    <location>
        <begin position="501"/>
        <end position="711"/>
    </location>
</feature>
<reference evidence="7" key="1">
    <citation type="submission" date="2020-02" db="EMBL/GenBank/DDBJ databases">
        <authorList>
            <person name="Meier V. D."/>
        </authorList>
    </citation>
    <scope>NUCLEOTIDE SEQUENCE</scope>
    <source>
        <strain evidence="7">AVDCRST_MAG72</strain>
    </source>
</reference>
<dbReference type="GO" id="GO:0006508">
    <property type="term" value="P:proteolysis"/>
    <property type="evidence" value="ECO:0007669"/>
    <property type="project" value="UniProtKB-KW"/>
</dbReference>
<evidence type="ECO:0000259" key="6">
    <source>
        <dbReference type="Pfam" id="PF02897"/>
    </source>
</evidence>
<dbReference type="EC" id="3.4.21.83" evidence="7"/>
<dbReference type="InterPro" id="IPR023302">
    <property type="entry name" value="Pept_S9A_N"/>
</dbReference>
<dbReference type="Pfam" id="PF02897">
    <property type="entry name" value="Peptidase_S9_N"/>
    <property type="match status" value="1"/>
</dbReference>
<dbReference type="InterPro" id="IPR001375">
    <property type="entry name" value="Peptidase_S9_cat"/>
</dbReference>
<dbReference type="Gene3D" id="3.40.50.1820">
    <property type="entry name" value="alpha/beta hydrolase"/>
    <property type="match status" value="1"/>
</dbReference>
<evidence type="ECO:0000259" key="5">
    <source>
        <dbReference type="Pfam" id="PF00326"/>
    </source>
</evidence>
<dbReference type="AlphaFoldDB" id="A0A6J4MQ25"/>
<dbReference type="GO" id="GO:0004252">
    <property type="term" value="F:serine-type endopeptidase activity"/>
    <property type="evidence" value="ECO:0007669"/>
    <property type="project" value="UniProtKB-EC"/>
</dbReference>
<dbReference type="Gene3D" id="2.130.10.120">
    <property type="entry name" value="Prolyl oligopeptidase, N-terminal domain"/>
    <property type="match status" value="1"/>
</dbReference>
<dbReference type="PRINTS" id="PR00862">
    <property type="entry name" value="PROLIGOPTASE"/>
</dbReference>
<keyword evidence="3 7" id="KW-0378">Hydrolase</keyword>
<evidence type="ECO:0000256" key="1">
    <source>
        <dbReference type="ARBA" id="ARBA00005228"/>
    </source>
</evidence>
<sequence>MPEPPVPPTAKKLPKQRVHHGDTFVDEYEWLRDKESPETITYLEAENAYTAARTAHLAELREEIFGEIKARTKETDLSVPSRKGGYWYYWRSVEGMQYGIGCRCPLGSPDDWAPPALDADTEVAGEEVLLDCNQLAEGHEFFSVGAYSVSPDGGLLAFSVDTVGDERFLLQVKDLSSGELLPDQVPNTAYGATWDLDATMLFYTTVDDSWRPHKVWRHRLRTDSADDTVVFHEPDERFWVSVGRTRSDRYLMIGAGSKVTSEYRVLDANDPTGEFRVVSPRRQGVEYAVEHAVIGGEDCFLVLHNDGAENFEIAKAPADATSSEQWSALLPHDPAIRLEDVDAFSGHLVVSQRSDGLTRLRVIELSESAPQGLGEDYLVEFDDAIYAVGTAGNPEFSAPMIRLGYTTMATPPAIYDFDVVTRSLRLLKQTPVLPHPRLGAFDPAAYEQHREWAEAEDGTRIPISIVCPKDAPADGDGGLPMVLYGYGSYEISIDPYFTIPRLSLLDRGIGFAIAHVRGGGEMGRRWYEEGKTLAKKNTFTDFVACAEHLVKTGWTSPERLVAEGGSAGGLLMGAVANLAPEAFAGIVANVAFVDPLTSILDPSLPLTVIEWEEWGNPLESPEVYAYMRSYSPYENVQAQAYPAILAETSLNDTRVLYVEPAKWVAKLRETATGERDFLLKTEMAAGHGGVSGRYNAWKDQAFSLAWIIDRLQRS</sequence>
<feature type="domain" description="Peptidase S9A N-terminal" evidence="6">
    <location>
        <begin position="7"/>
        <end position="429"/>
    </location>
</feature>
<dbReference type="InterPro" id="IPR002470">
    <property type="entry name" value="Peptidase_S9A"/>
</dbReference>
<evidence type="ECO:0000256" key="2">
    <source>
        <dbReference type="ARBA" id="ARBA00022670"/>
    </source>
</evidence>
<dbReference type="InterPro" id="IPR029058">
    <property type="entry name" value="AB_hydrolase_fold"/>
</dbReference>
<dbReference type="Pfam" id="PF00326">
    <property type="entry name" value="Peptidase_S9"/>
    <property type="match status" value="1"/>
</dbReference>
<keyword evidence="2 7" id="KW-0645">Protease</keyword>
<dbReference type="SUPFAM" id="SSF50993">
    <property type="entry name" value="Peptidase/esterase 'gauge' domain"/>
    <property type="match status" value="1"/>
</dbReference>
<evidence type="ECO:0000313" key="7">
    <source>
        <dbReference type="EMBL" id="CAA9363511.1"/>
    </source>
</evidence>
<dbReference type="PANTHER" id="PTHR11757">
    <property type="entry name" value="PROTEASE FAMILY S9A OLIGOPEPTIDASE"/>
    <property type="match status" value="1"/>
</dbReference>
<gene>
    <name evidence="7" type="ORF">AVDCRST_MAG72-2491</name>
</gene>
<dbReference type="PANTHER" id="PTHR11757:SF19">
    <property type="entry name" value="PROLYL ENDOPEPTIDASE-LIKE"/>
    <property type="match status" value="1"/>
</dbReference>
<comment type="similarity">
    <text evidence="1">Belongs to the peptidase S9A family.</text>
</comment>
<evidence type="ECO:0000256" key="4">
    <source>
        <dbReference type="ARBA" id="ARBA00022825"/>
    </source>
</evidence>
<keyword evidence="4" id="KW-0720">Serine protease</keyword>